<dbReference type="InterPro" id="IPR054437">
    <property type="entry name" value="PspA-assoc_dom"/>
</dbReference>
<dbReference type="RefSeq" id="WP_425309844.1">
    <property type="nucleotide sequence ID" value="NZ_CP154795.1"/>
</dbReference>
<evidence type="ECO:0000259" key="1">
    <source>
        <dbReference type="Pfam" id="PF22743"/>
    </source>
</evidence>
<feature type="domain" description="PspA-associated" evidence="1">
    <location>
        <begin position="1"/>
        <end position="96"/>
    </location>
</feature>
<dbReference type="Proteomes" id="UP001442841">
    <property type="component" value="Chromosome"/>
</dbReference>
<organism evidence="2 3">
    <name type="scientific">Ammonicoccus fulvus</name>
    <dbReference type="NCBI Taxonomy" id="3138240"/>
    <lineage>
        <taxon>Bacteria</taxon>
        <taxon>Bacillati</taxon>
        <taxon>Actinomycetota</taxon>
        <taxon>Actinomycetes</taxon>
        <taxon>Propionibacteriales</taxon>
        <taxon>Propionibacteriaceae</taxon>
        <taxon>Ammonicoccus</taxon>
    </lineage>
</organism>
<protein>
    <recommendedName>
        <fullName evidence="1">PspA-associated domain-containing protein</fullName>
    </recommendedName>
</protein>
<reference evidence="2 3" key="1">
    <citation type="submission" date="2024-04" db="EMBL/GenBank/DDBJ databases">
        <title>Isolation of an actinomycete strain from pig manure.</title>
        <authorList>
            <person name="Gong T."/>
            <person name="Yu Z."/>
            <person name="An M."/>
            <person name="Wei C."/>
            <person name="Yang W."/>
            <person name="Liu L."/>
        </authorList>
    </citation>
    <scope>NUCLEOTIDE SEQUENCE [LARGE SCALE GENOMIC DNA]</scope>
    <source>
        <strain evidence="2 3">ZF39</strain>
    </source>
</reference>
<sequence length="99" mass="10525">MIIRVLNLGQYRFDESHMDNLNACDDAVEAAVAAGDQEALTKALKTLIDEIQELGTPLPADSLEDSDLIIPDADATLADVQELLEGASAEEGFIPGRGV</sequence>
<dbReference type="Pfam" id="PF22743">
    <property type="entry name" value="PspAA"/>
    <property type="match status" value="1"/>
</dbReference>
<accession>A0ABZ3FUA0</accession>
<gene>
    <name evidence="2" type="ORF">AADG42_14110</name>
</gene>
<name>A0ABZ3FUA0_9ACTN</name>
<proteinExistence type="predicted"/>
<evidence type="ECO:0000313" key="3">
    <source>
        <dbReference type="Proteomes" id="UP001442841"/>
    </source>
</evidence>
<dbReference type="EMBL" id="CP154795">
    <property type="protein sequence ID" value="XAN08387.1"/>
    <property type="molecule type" value="Genomic_DNA"/>
</dbReference>
<evidence type="ECO:0000313" key="2">
    <source>
        <dbReference type="EMBL" id="XAN08387.1"/>
    </source>
</evidence>
<keyword evidence="3" id="KW-1185">Reference proteome</keyword>